<keyword evidence="3" id="KW-0472">Membrane</keyword>
<organism evidence="4 5">
    <name type="scientific">Clavelina lepadiformis</name>
    <name type="common">Light-bulb sea squirt</name>
    <name type="synonym">Ascidia lepadiformis</name>
    <dbReference type="NCBI Taxonomy" id="159417"/>
    <lineage>
        <taxon>Eukaryota</taxon>
        <taxon>Metazoa</taxon>
        <taxon>Chordata</taxon>
        <taxon>Tunicata</taxon>
        <taxon>Ascidiacea</taxon>
        <taxon>Aplousobranchia</taxon>
        <taxon>Clavelinidae</taxon>
        <taxon>Clavelina</taxon>
    </lineage>
</organism>
<sequence>MDSEVETVTDQPEARPLTSTLHIVFTLFIIVLGMGFLDGYLVEQNHGSRKTGVCVMLIIGDFCLFLILRYVAASVGTEVRSTKRGSSVIEWFLVIFVLDIKMYFIIEGVRKNCIKSGLLLANPKPLKAASMEVGDVIYNVTNDVDQVAVVEDVPVLNYFASGLVSCEYALTTRKLITLFQAVFISGLYLLLVGADYMSTISDFRRLEELKMRAFWVVVDILDILELQSSMWEVDQSHQLPYVLVAFIYFYCYVVLVILPPISLVEMSRKEGELGPHLMQMYLMASFCIVNVGSTTIRMVLLLRHSYASTSAIFIGKNVICVGMKVTKLIQLRLEQKGKLVFQEQSDFDGSTNPSIAVQNGEIPAASTETCNCEDINSKETENKALCFGLTPKNNYRCNGEVKDQKPEGHINQCENKRRTTSSDSATIVNATSSYDPHNELMTQQSMSDDGTIRFESNIPAKRMKLKVRRKKRLGEEPGVPSIIFKTDPNSNGPTNMLGKSPTRTILLENEALGLITSKNRNLYHNGESPTAQLVLSPMHSNLSDGWSASTSSRRSHFSPSLDPVPLSFNDDTINGHQSFKSLNDVTGELNEAAAVLSPKPKNSDDVRFRQNLKINDYASNHRSQMMDQNTSSETDGSHSLPPSMNLLDWTCEHRHSQQNIFESEATSTIMRSPKNQADS</sequence>
<accession>A0ABP0GMD7</accession>
<feature type="region of interest" description="Disordered" evidence="2">
    <location>
        <begin position="618"/>
        <end position="642"/>
    </location>
</feature>
<comment type="similarity">
    <text evidence="1">Belongs to the TMEM121 family.</text>
</comment>
<keyword evidence="3" id="KW-0812">Transmembrane</keyword>
<evidence type="ECO:0000256" key="2">
    <source>
        <dbReference type="SAM" id="MobiDB-lite"/>
    </source>
</evidence>
<feature type="transmembrane region" description="Helical" evidence="3">
    <location>
        <begin position="175"/>
        <end position="194"/>
    </location>
</feature>
<feature type="transmembrane region" description="Helical" evidence="3">
    <location>
        <begin position="88"/>
        <end position="106"/>
    </location>
</feature>
<feature type="transmembrane region" description="Helical" evidence="3">
    <location>
        <begin position="53"/>
        <end position="72"/>
    </location>
</feature>
<evidence type="ECO:0000256" key="1">
    <source>
        <dbReference type="ARBA" id="ARBA00007711"/>
    </source>
</evidence>
<dbReference type="PANTHER" id="PTHR31046:SF1">
    <property type="entry name" value="TRANSMEMBRANE PROTEIN 121"/>
    <property type="match status" value="1"/>
</dbReference>
<evidence type="ECO:0000256" key="3">
    <source>
        <dbReference type="SAM" id="Phobius"/>
    </source>
</evidence>
<dbReference type="Proteomes" id="UP001642483">
    <property type="component" value="Unassembled WGS sequence"/>
</dbReference>
<dbReference type="PANTHER" id="PTHR31046">
    <property type="entry name" value="TRANSMEMBRANE PROTEIN 121"/>
    <property type="match status" value="1"/>
</dbReference>
<feature type="transmembrane region" description="Helical" evidence="3">
    <location>
        <begin position="239"/>
        <end position="259"/>
    </location>
</feature>
<dbReference type="Pfam" id="PF14997">
    <property type="entry name" value="CECR6_TMEM121"/>
    <property type="match status" value="1"/>
</dbReference>
<protein>
    <submittedName>
        <fullName evidence="4">Uncharacterized protein</fullName>
    </submittedName>
</protein>
<keyword evidence="5" id="KW-1185">Reference proteome</keyword>
<feature type="compositionally biased region" description="Polar residues" evidence="2">
    <location>
        <begin position="618"/>
        <end position="634"/>
    </location>
</feature>
<evidence type="ECO:0000313" key="5">
    <source>
        <dbReference type="Proteomes" id="UP001642483"/>
    </source>
</evidence>
<dbReference type="InterPro" id="IPR042314">
    <property type="entry name" value="TMEM121"/>
</dbReference>
<proteinExistence type="inferred from homology"/>
<keyword evidence="3" id="KW-1133">Transmembrane helix</keyword>
<feature type="region of interest" description="Disordered" evidence="2">
    <location>
        <begin position="478"/>
        <end position="500"/>
    </location>
</feature>
<feature type="transmembrane region" description="Helical" evidence="3">
    <location>
        <begin position="20"/>
        <end position="41"/>
    </location>
</feature>
<name>A0ABP0GMD7_CLALP</name>
<dbReference type="InterPro" id="IPR032776">
    <property type="entry name" value="CECR6/TMEM121"/>
</dbReference>
<feature type="transmembrane region" description="Helical" evidence="3">
    <location>
        <begin position="280"/>
        <end position="300"/>
    </location>
</feature>
<evidence type="ECO:0000313" key="4">
    <source>
        <dbReference type="EMBL" id="CAK8692901.1"/>
    </source>
</evidence>
<reference evidence="4 5" key="1">
    <citation type="submission" date="2024-02" db="EMBL/GenBank/DDBJ databases">
        <authorList>
            <person name="Daric V."/>
            <person name="Darras S."/>
        </authorList>
    </citation>
    <scope>NUCLEOTIDE SEQUENCE [LARGE SCALE GENOMIC DNA]</scope>
</reference>
<dbReference type="EMBL" id="CAWYQH010000130">
    <property type="protein sequence ID" value="CAK8692901.1"/>
    <property type="molecule type" value="Genomic_DNA"/>
</dbReference>
<comment type="caution">
    <text evidence="4">The sequence shown here is derived from an EMBL/GenBank/DDBJ whole genome shotgun (WGS) entry which is preliminary data.</text>
</comment>
<gene>
    <name evidence="4" type="ORF">CVLEPA_LOCUS26136</name>
</gene>